<dbReference type="AlphaFoldDB" id="A0A4R3VIW0"/>
<name>A0A4R3VIW0_9GAMM</name>
<dbReference type="EMBL" id="SMBY01000005">
    <property type="protein sequence ID" value="TCV05741.1"/>
    <property type="molecule type" value="Genomic_DNA"/>
</dbReference>
<keyword evidence="2" id="KW-1185">Reference proteome</keyword>
<reference evidence="1 2" key="1">
    <citation type="submission" date="2019-03" db="EMBL/GenBank/DDBJ databases">
        <title>Genomic Encyclopedia of Type Strains, Phase IV (KMG-IV): sequencing the most valuable type-strain genomes for metagenomic binning, comparative biology and taxonomic classification.</title>
        <authorList>
            <person name="Goeker M."/>
        </authorList>
    </citation>
    <scope>NUCLEOTIDE SEQUENCE [LARGE SCALE GENOMIC DNA]</scope>
    <source>
        <strain evidence="1 2">DSM 16730</strain>
    </source>
</reference>
<proteinExistence type="predicted"/>
<evidence type="ECO:0000313" key="1">
    <source>
        <dbReference type="EMBL" id="TCV05741.1"/>
    </source>
</evidence>
<evidence type="ECO:0000313" key="2">
    <source>
        <dbReference type="Proteomes" id="UP000295433"/>
    </source>
</evidence>
<organism evidence="1 2">
    <name type="scientific">Samsonia erythrinae</name>
    <dbReference type="NCBI Taxonomy" id="160434"/>
    <lineage>
        <taxon>Bacteria</taxon>
        <taxon>Pseudomonadati</taxon>
        <taxon>Pseudomonadota</taxon>
        <taxon>Gammaproteobacteria</taxon>
        <taxon>Enterobacterales</taxon>
        <taxon>Pectobacteriaceae</taxon>
        <taxon>Samsonia</taxon>
    </lineage>
</organism>
<accession>A0A4R3VIW0</accession>
<dbReference type="Proteomes" id="UP000295433">
    <property type="component" value="Unassembled WGS sequence"/>
</dbReference>
<protein>
    <submittedName>
        <fullName evidence="1">Uncharacterized protein</fullName>
    </submittedName>
</protein>
<gene>
    <name evidence="1" type="ORF">EDC54_1057</name>
</gene>
<comment type="caution">
    <text evidence="1">The sequence shown here is derived from an EMBL/GenBank/DDBJ whole genome shotgun (WGS) entry which is preliminary data.</text>
</comment>
<sequence>MVWSIFPAVIMHFVVDVSTCRASIEPFDRRRWGDYEGDNTACGTALCAVLRRFNAASANRVK</sequence>